<reference evidence="1 2" key="1">
    <citation type="submission" date="2019-08" db="EMBL/GenBank/DDBJ databases">
        <title>In-depth cultivation of the pig gut microbiome towards novel bacterial diversity and tailored functional studies.</title>
        <authorList>
            <person name="Wylensek D."/>
            <person name="Hitch T.C.A."/>
            <person name="Clavel T."/>
        </authorList>
    </citation>
    <scope>NUCLEOTIDE SEQUENCE [LARGE SCALE GENOMIC DNA]</scope>
    <source>
        <strain evidence="1 2">RF-GAM-744-WT-7</strain>
    </source>
</reference>
<evidence type="ECO:0000313" key="2">
    <source>
        <dbReference type="Proteomes" id="UP000442535"/>
    </source>
</evidence>
<dbReference type="EMBL" id="VUMY01000019">
    <property type="protein sequence ID" value="MST50455.1"/>
    <property type="molecule type" value="Genomic_DNA"/>
</dbReference>
<keyword evidence="2" id="KW-1185">Reference proteome</keyword>
<dbReference type="Proteomes" id="UP000442535">
    <property type="component" value="Unassembled WGS sequence"/>
</dbReference>
<protein>
    <submittedName>
        <fullName evidence="1">Uncharacterized protein</fullName>
    </submittedName>
</protein>
<dbReference type="AlphaFoldDB" id="A0A7K0K604"/>
<comment type="caution">
    <text evidence="1">The sequence shown here is derived from an EMBL/GenBank/DDBJ whole genome shotgun (WGS) entry which is preliminary data.</text>
</comment>
<name>A0A7K0K604_9ACTO</name>
<gene>
    <name evidence="1" type="ORF">FYJ63_09515</name>
</gene>
<organism evidence="1 2">
    <name type="scientific">Mobiluncus porci</name>
    <dbReference type="NCBI Taxonomy" id="2652278"/>
    <lineage>
        <taxon>Bacteria</taxon>
        <taxon>Bacillati</taxon>
        <taxon>Actinomycetota</taxon>
        <taxon>Actinomycetes</taxon>
        <taxon>Actinomycetales</taxon>
        <taxon>Actinomycetaceae</taxon>
        <taxon>Mobiluncus</taxon>
    </lineage>
</organism>
<sequence length="67" mass="7780">MDEKRELLMKLLFGNDDEDQANGTTPAVDPARMQRWAKAQEKAQKINQTLDNSERSADILREMMRDN</sequence>
<evidence type="ECO:0000313" key="1">
    <source>
        <dbReference type="EMBL" id="MST50455.1"/>
    </source>
</evidence>
<accession>A0A7K0K604</accession>
<dbReference type="RefSeq" id="WP_154546132.1">
    <property type="nucleotide sequence ID" value="NZ_VUMY01000019.1"/>
</dbReference>
<proteinExistence type="predicted"/>